<protein>
    <recommendedName>
        <fullName evidence="5">Nudix hydrolase domain-containing protein</fullName>
    </recommendedName>
</protein>
<reference evidence="1 3" key="1">
    <citation type="journal article" date="2023" name="Microb. Genom.">
        <title>Mesoterricola silvestris gen. nov., sp. nov., Mesoterricola sediminis sp. nov., Geothrix oryzae sp. nov., Geothrix edaphica sp. nov., Geothrix rubra sp. nov., and Geothrix limicola sp. nov., six novel members of Acidobacteriota isolated from soils.</title>
        <authorList>
            <person name="Weisberg A.J."/>
            <person name="Pearce E."/>
            <person name="Kramer C.G."/>
            <person name="Chang J.H."/>
            <person name="Clarke C.R."/>
        </authorList>
    </citation>
    <scope>NUCLEOTIDE SEQUENCE</scope>
    <source>
        <strain evidence="2 3">NB05-1H</strain>
        <strain evidence="1">NRRL_B-16521</strain>
    </source>
</reference>
<comment type="caution">
    <text evidence="1">The sequence shown here is derived from an EMBL/GenBank/DDBJ whole genome shotgun (WGS) entry which is preliminary data.</text>
</comment>
<sequence>MTPSAVAPTPTNTKTPYTNWRPPLIGVSLFVPVDGDALLVAKTMGGIVLPVGGVREGQTVEHAAREVLPGGELPHLRRVFTDRRQMRRRAVVTHVLATAAMSQDETLPFAYRDPRGMLLILTIREAISRMPPRTRSRVELAALTLAGGTVRLPFPTPK</sequence>
<dbReference type="Proteomes" id="UP001282288">
    <property type="component" value="Unassembled WGS sequence"/>
</dbReference>
<dbReference type="RefSeq" id="WP_010360203.1">
    <property type="nucleotide sequence ID" value="NZ_BCMK01000101.1"/>
</dbReference>
<accession>A0AAP6EDB8</accession>
<dbReference type="GeneID" id="69808630"/>
<gene>
    <name evidence="1" type="ORF">PV399_02445</name>
    <name evidence="2" type="ORF">PV666_23915</name>
</gene>
<dbReference type="Proteomes" id="UP001272987">
    <property type="component" value="Unassembled WGS sequence"/>
</dbReference>
<dbReference type="EMBL" id="JARAWC010000001">
    <property type="protein sequence ID" value="MDX2958579.1"/>
    <property type="molecule type" value="Genomic_DNA"/>
</dbReference>
<proteinExistence type="predicted"/>
<evidence type="ECO:0000313" key="3">
    <source>
        <dbReference type="Proteomes" id="UP001272987"/>
    </source>
</evidence>
<name>A0AAP6EDB8_9ACTN</name>
<organism evidence="1 4">
    <name type="scientific">Streptomyces acidiscabies</name>
    <dbReference type="NCBI Taxonomy" id="42234"/>
    <lineage>
        <taxon>Bacteria</taxon>
        <taxon>Bacillati</taxon>
        <taxon>Actinomycetota</taxon>
        <taxon>Actinomycetes</taxon>
        <taxon>Kitasatosporales</taxon>
        <taxon>Streptomycetaceae</taxon>
        <taxon>Streptomyces</taxon>
    </lineage>
</organism>
<evidence type="ECO:0000313" key="4">
    <source>
        <dbReference type="Proteomes" id="UP001282288"/>
    </source>
</evidence>
<evidence type="ECO:0000313" key="1">
    <source>
        <dbReference type="EMBL" id="MDX2958579.1"/>
    </source>
</evidence>
<dbReference type="AlphaFoldDB" id="A0AAP6EDB8"/>
<keyword evidence="3" id="KW-1185">Reference proteome</keyword>
<evidence type="ECO:0000313" key="2">
    <source>
        <dbReference type="EMBL" id="MDX3020915.1"/>
    </source>
</evidence>
<dbReference type="EMBL" id="JARAWP010000014">
    <property type="protein sequence ID" value="MDX3020915.1"/>
    <property type="molecule type" value="Genomic_DNA"/>
</dbReference>
<evidence type="ECO:0008006" key="5">
    <source>
        <dbReference type="Google" id="ProtNLM"/>
    </source>
</evidence>